<dbReference type="AlphaFoldDB" id="A0A1I6KUF9"/>
<dbReference type="Gene3D" id="1.10.3230.30">
    <property type="entry name" value="Phage gp6-like head-tail connector protein"/>
    <property type="match status" value="1"/>
</dbReference>
<dbReference type="CDD" id="cd08054">
    <property type="entry name" value="gp6"/>
    <property type="match status" value="1"/>
</dbReference>
<keyword evidence="2" id="KW-1185">Reference proteome</keyword>
<dbReference type="InterPro" id="IPR006450">
    <property type="entry name" value="Phage_HK97_gp6-like"/>
</dbReference>
<proteinExistence type="predicted"/>
<sequence length="91" mass="10372">MLVALADMKQYLRVDYEDDDALLETLLTSAEKLCMDILRTEDTAALEAVDNAKTAIMYTVAYLYEHREEADHHALTLTLRSLLFGSRQEGF</sequence>
<dbReference type="InterPro" id="IPR021146">
    <property type="entry name" value="Phage_gp6-like_head-tail"/>
</dbReference>
<dbReference type="OrthoDB" id="5654at2"/>
<dbReference type="EMBL" id="FOYZ01000010">
    <property type="protein sequence ID" value="SFR94827.1"/>
    <property type="molecule type" value="Genomic_DNA"/>
</dbReference>
<organism evidence="1 2">
    <name type="scientific">Anaeromicropila populeti</name>
    <dbReference type="NCBI Taxonomy" id="37658"/>
    <lineage>
        <taxon>Bacteria</taxon>
        <taxon>Bacillati</taxon>
        <taxon>Bacillota</taxon>
        <taxon>Clostridia</taxon>
        <taxon>Lachnospirales</taxon>
        <taxon>Lachnospiraceae</taxon>
        <taxon>Anaeromicropila</taxon>
    </lineage>
</organism>
<dbReference type="Pfam" id="PF05135">
    <property type="entry name" value="Phage_connect_1"/>
    <property type="match status" value="1"/>
</dbReference>
<gene>
    <name evidence="1" type="ORF">SAMN05661086_02744</name>
</gene>
<evidence type="ECO:0000313" key="2">
    <source>
        <dbReference type="Proteomes" id="UP000199659"/>
    </source>
</evidence>
<accession>A0A1I6KUF9</accession>
<reference evidence="1 2" key="1">
    <citation type="submission" date="2016-10" db="EMBL/GenBank/DDBJ databases">
        <authorList>
            <person name="de Groot N.N."/>
        </authorList>
    </citation>
    <scope>NUCLEOTIDE SEQUENCE [LARGE SCALE GENOMIC DNA]</scope>
    <source>
        <strain evidence="1 2">743A</strain>
    </source>
</reference>
<protein>
    <submittedName>
        <fullName evidence="1">Uncharacterized phage protein (Possible DNA packaging)</fullName>
    </submittedName>
</protein>
<dbReference type="NCBIfam" id="TIGR01560">
    <property type="entry name" value="put_DNA_pack"/>
    <property type="match status" value="1"/>
</dbReference>
<dbReference type="STRING" id="37658.SAMN05661086_02744"/>
<evidence type="ECO:0000313" key="1">
    <source>
        <dbReference type="EMBL" id="SFR94827.1"/>
    </source>
</evidence>
<name>A0A1I6KUF9_9FIRM</name>
<dbReference type="RefSeq" id="WP_092561674.1">
    <property type="nucleotide sequence ID" value="NZ_FOYZ01000010.1"/>
</dbReference>
<dbReference type="Proteomes" id="UP000199659">
    <property type="component" value="Unassembled WGS sequence"/>
</dbReference>